<evidence type="ECO:0000313" key="2">
    <source>
        <dbReference type="EMBL" id="XBG61257.1"/>
    </source>
</evidence>
<reference evidence="2" key="1">
    <citation type="submission" date="2024-05" db="EMBL/GenBank/DDBJ databases">
        <title>Pontimicrobium maritimus sp. nov., isolated form sea water.</title>
        <authorList>
            <person name="Muhammad N."/>
            <person name="Vuong T.Q."/>
            <person name="Han H.L."/>
            <person name="Kim S.-G."/>
        </authorList>
    </citation>
    <scope>NUCLEOTIDE SEQUENCE</scope>
    <source>
        <strain evidence="2">SW4</strain>
    </source>
</reference>
<sequence>MMEHLEIILPLTLLVLAFGLKLSIDRNIEVPNIIQALCELPVDVIFLSISFLIAFTISKPADPSEGLFLTIAFIVVSVLVVILWRKSLKLYERKNNFWVLLLCINMAISIFALMQSTGVLLKTENPNQTENTELNINKDGD</sequence>
<accession>A0AAU7BSX1</accession>
<protein>
    <submittedName>
        <fullName evidence="2">Uncharacterized protein</fullName>
    </submittedName>
</protein>
<feature type="transmembrane region" description="Helical" evidence="1">
    <location>
        <begin position="97"/>
        <end position="114"/>
    </location>
</feature>
<dbReference type="EMBL" id="CP157199">
    <property type="protein sequence ID" value="XBG61257.1"/>
    <property type="molecule type" value="Genomic_DNA"/>
</dbReference>
<keyword evidence="1" id="KW-0812">Transmembrane</keyword>
<dbReference type="RefSeq" id="WP_347923673.1">
    <property type="nucleotide sequence ID" value="NZ_CP157199.1"/>
</dbReference>
<gene>
    <name evidence="2" type="ORF">ABGB03_15495</name>
</gene>
<organism evidence="2">
    <name type="scientific">Pontimicrobium sp. SW4</name>
    <dbReference type="NCBI Taxonomy" id="3153519"/>
    <lineage>
        <taxon>Bacteria</taxon>
        <taxon>Pseudomonadati</taxon>
        <taxon>Bacteroidota</taxon>
        <taxon>Flavobacteriia</taxon>
        <taxon>Flavobacteriales</taxon>
        <taxon>Flavobacteriaceae</taxon>
        <taxon>Pontimicrobium</taxon>
    </lineage>
</organism>
<feature type="transmembrane region" description="Helical" evidence="1">
    <location>
        <begin position="67"/>
        <end position="85"/>
    </location>
</feature>
<feature type="transmembrane region" description="Helical" evidence="1">
    <location>
        <begin position="33"/>
        <end position="55"/>
    </location>
</feature>
<dbReference type="AlphaFoldDB" id="A0AAU7BSX1"/>
<evidence type="ECO:0000256" key="1">
    <source>
        <dbReference type="SAM" id="Phobius"/>
    </source>
</evidence>
<keyword evidence="1" id="KW-0472">Membrane</keyword>
<name>A0AAU7BSX1_9FLAO</name>
<keyword evidence="1" id="KW-1133">Transmembrane helix</keyword>
<proteinExistence type="predicted"/>